<accession>A0A1X0YCV3</accession>
<dbReference type="EMBL" id="NAAD01000002">
    <property type="protein sequence ID" value="ORJ62998.1"/>
    <property type="molecule type" value="Genomic_DNA"/>
</dbReference>
<dbReference type="AlphaFoldDB" id="A0A1X0YCV3"/>
<evidence type="ECO:0000313" key="3">
    <source>
        <dbReference type="Proteomes" id="UP000193136"/>
    </source>
</evidence>
<protein>
    <recommendedName>
        <fullName evidence="1">Polymerase nucleotidyl transferase domain-containing protein</fullName>
    </recommendedName>
</protein>
<feature type="domain" description="Polymerase nucleotidyl transferase" evidence="1">
    <location>
        <begin position="10"/>
        <end position="90"/>
    </location>
</feature>
<dbReference type="Pfam" id="PF01909">
    <property type="entry name" value="NTP_transf_2"/>
    <property type="match status" value="1"/>
</dbReference>
<dbReference type="Proteomes" id="UP000193136">
    <property type="component" value="Unassembled WGS sequence"/>
</dbReference>
<organism evidence="2 3">
    <name type="scientific">Geothermobacter hydrogeniphilus</name>
    <dbReference type="NCBI Taxonomy" id="1969733"/>
    <lineage>
        <taxon>Bacteria</taxon>
        <taxon>Pseudomonadati</taxon>
        <taxon>Thermodesulfobacteriota</taxon>
        <taxon>Desulfuromonadia</taxon>
        <taxon>Desulfuromonadales</taxon>
        <taxon>Geothermobacteraceae</taxon>
        <taxon>Geothermobacter</taxon>
    </lineage>
</organism>
<proteinExistence type="predicted"/>
<dbReference type="GO" id="GO:0016779">
    <property type="term" value="F:nucleotidyltransferase activity"/>
    <property type="evidence" value="ECO:0007669"/>
    <property type="project" value="InterPro"/>
</dbReference>
<dbReference type="OrthoDB" id="9808659at2"/>
<dbReference type="InterPro" id="IPR002934">
    <property type="entry name" value="Polymerase_NTP_transf_dom"/>
</dbReference>
<name>A0A1X0YCV3_9BACT</name>
<dbReference type="Gene3D" id="3.30.460.10">
    <property type="entry name" value="Beta Polymerase, domain 2"/>
    <property type="match status" value="1"/>
</dbReference>
<evidence type="ECO:0000313" key="2">
    <source>
        <dbReference type="EMBL" id="ORJ62998.1"/>
    </source>
</evidence>
<dbReference type="CDD" id="cd05403">
    <property type="entry name" value="NT_KNTase_like"/>
    <property type="match status" value="1"/>
</dbReference>
<reference evidence="2 3" key="1">
    <citation type="submission" date="2017-03" db="EMBL/GenBank/DDBJ databases">
        <title>Genome sequence of Geothermobacter sp. EPR-M, Deep-Sea Iron Reducer.</title>
        <authorList>
            <person name="Tully B."/>
            <person name="Savalia P."/>
            <person name="Abuyen K."/>
            <person name="Baughan C."/>
            <person name="Romero E."/>
            <person name="Ronkowski C."/>
            <person name="Torres B."/>
            <person name="Tremblay J."/>
            <person name="Trujillo A."/>
            <person name="Tyler M."/>
            <person name="Perez-Rodriguez I."/>
            <person name="Amend J."/>
        </authorList>
    </citation>
    <scope>NUCLEOTIDE SEQUENCE [LARGE SCALE GENOMIC DNA]</scope>
    <source>
        <strain evidence="2 3">EPR-M</strain>
    </source>
</reference>
<comment type="caution">
    <text evidence="2">The sequence shown here is derived from an EMBL/GenBank/DDBJ whole genome shotgun (WGS) entry which is preliminary data.</text>
</comment>
<dbReference type="InterPro" id="IPR043519">
    <property type="entry name" value="NT_sf"/>
</dbReference>
<gene>
    <name evidence="2" type="ORF">B5V00_02810</name>
</gene>
<keyword evidence="3" id="KW-1185">Reference proteome</keyword>
<dbReference type="SUPFAM" id="SSF81301">
    <property type="entry name" value="Nucleotidyltransferase"/>
    <property type="match status" value="1"/>
</dbReference>
<evidence type="ECO:0000259" key="1">
    <source>
        <dbReference type="Pfam" id="PF01909"/>
    </source>
</evidence>
<sequence length="101" mass="11688">MIDLPQDTLESIRDILHRFVPDAEIRAFGSRVKGTARSHSDLDLVVVGAERLPRDPYYQLQDAFEESSLPFRVDVLDWHRISPEFRRHIEQGYEIIVAGRG</sequence>
<dbReference type="STRING" id="1969733.B5V00_02810"/>
<dbReference type="RefSeq" id="WP_085009238.1">
    <property type="nucleotide sequence ID" value="NZ_NAAD01000002.1"/>
</dbReference>